<accession>A0A8L7TM74</accession>
<dbReference type="AlphaFoldDB" id="A0A4E9FK64"/>
<dbReference type="KEGG" id="bmy:BM_BM9304"/>
<name>A0A4E9FK64_BRUMA</name>
<proteinExistence type="predicted"/>
<dbReference type="Proteomes" id="UP000006672">
    <property type="component" value="Unassembled WGS sequence"/>
</dbReference>
<gene>
    <name evidence="2" type="primary">Bm9304</name>
    <name evidence="2" type="ORF">BM_BM9304</name>
</gene>
<evidence type="ECO:0000313" key="2">
    <source>
        <dbReference type="EMBL" id="VIO97117.1"/>
    </source>
</evidence>
<dbReference type="InterPro" id="IPR017245">
    <property type="entry name" value="BLOC-1_complex_su-3"/>
</dbReference>
<organism evidence="2">
    <name type="scientific">Brugia malayi</name>
    <name type="common">Filarial nematode worm</name>
    <dbReference type="NCBI Taxonomy" id="6279"/>
    <lineage>
        <taxon>Eukaryota</taxon>
        <taxon>Metazoa</taxon>
        <taxon>Ecdysozoa</taxon>
        <taxon>Nematoda</taxon>
        <taxon>Chromadorea</taxon>
        <taxon>Rhabditida</taxon>
        <taxon>Spirurina</taxon>
        <taxon>Spiruromorpha</taxon>
        <taxon>Filarioidea</taxon>
        <taxon>Onchocercidae</taxon>
        <taxon>Brugia</taxon>
    </lineage>
</organism>
<evidence type="ECO:0000313" key="3">
    <source>
        <dbReference type="Proteomes" id="UP000006672"/>
    </source>
</evidence>
<reference evidence="3" key="1">
    <citation type="journal article" date="2007" name="Science">
        <title>Draft genome of the filarial nematode parasite Brugia malayi.</title>
        <authorList>
            <person name="Ghedin E."/>
            <person name="Wang S."/>
            <person name="Spiro D."/>
            <person name="Caler E."/>
            <person name="Zhao Q."/>
            <person name="Crabtree J."/>
            <person name="Allen J.E."/>
            <person name="Delcher A.L."/>
            <person name="Guiliano D.B."/>
            <person name="Miranda-Saavedra D."/>
            <person name="Angiuoli S.V."/>
            <person name="Creasy T."/>
            <person name="Amedeo P."/>
            <person name="Haas B."/>
            <person name="El-Sayed N.M."/>
            <person name="Wortman J.R."/>
            <person name="Feldblyum T."/>
            <person name="Tallon L."/>
            <person name="Schatz M."/>
            <person name="Shumway M."/>
            <person name="Koo H."/>
            <person name="Salzberg S.L."/>
            <person name="Schobel S."/>
            <person name="Pertea M."/>
            <person name="Pop M."/>
            <person name="White O."/>
            <person name="Barton G.J."/>
            <person name="Carlow C.K."/>
            <person name="Crawford M.J."/>
            <person name="Daub J."/>
            <person name="Dimmic M.W."/>
            <person name="Estes C.F."/>
            <person name="Foster J.M."/>
            <person name="Ganatra M."/>
            <person name="Gregory W.F."/>
            <person name="Johnson N.M."/>
            <person name="Jin J."/>
            <person name="Komuniecki R."/>
            <person name="Korf I."/>
            <person name="Kumar S."/>
            <person name="Laney S."/>
            <person name="Li B.W."/>
            <person name="Li W."/>
            <person name="Lindblom T.H."/>
            <person name="Lustigman S."/>
            <person name="Ma D."/>
            <person name="Maina C.V."/>
            <person name="Martin D.M."/>
            <person name="McCarter J.P."/>
            <person name="McReynolds L."/>
            <person name="Mitreva M."/>
            <person name="Nutman T.B."/>
            <person name="Parkinson J."/>
            <person name="Peregrin-Alvarez J.M."/>
            <person name="Poole C."/>
            <person name="Ren Q."/>
            <person name="Saunders L."/>
            <person name="Sluder A.E."/>
            <person name="Smith K."/>
            <person name="Stanke M."/>
            <person name="Unnasch T.R."/>
            <person name="Ware J."/>
            <person name="Wei A.D."/>
            <person name="Weil G."/>
            <person name="Williams D.J."/>
            <person name="Zhang Y."/>
            <person name="Williams S.A."/>
            <person name="Fraser-Liggett C."/>
            <person name="Slatko B."/>
            <person name="Blaxter M.L."/>
            <person name="Scott A.L."/>
        </authorList>
    </citation>
    <scope>NUCLEOTIDE SEQUENCE</scope>
    <source>
        <strain evidence="3">FR3</strain>
    </source>
</reference>
<dbReference type="Pfam" id="PF15753">
    <property type="entry name" value="BLOC1S3"/>
    <property type="match status" value="1"/>
</dbReference>
<keyword evidence="3" id="KW-1185">Reference proteome</keyword>
<reference evidence="2" key="2">
    <citation type="submission" date="2019-04" db="EMBL/GenBank/DDBJ databases">
        <authorList>
            <person name="Howe K."/>
            <person name="Paulini M."/>
            <person name="Williams G."/>
        </authorList>
    </citation>
    <scope>NUCLEOTIDE SEQUENCE [LARGE SCALE GENOMIC DNA]</scope>
    <source>
        <strain evidence="2">FR3</strain>
    </source>
</reference>
<dbReference type="WBParaSite" id="Bm9304.1">
    <property type="protein sequence ID" value="Bm9304.1"/>
    <property type="gene ID" value="WBGene00229565"/>
</dbReference>
<evidence type="ECO:0000256" key="1">
    <source>
        <dbReference type="SAM" id="MobiDB-lite"/>
    </source>
</evidence>
<reference evidence="4" key="3">
    <citation type="submission" date="2022-04" db="UniProtKB">
        <authorList>
            <consortium name="WormBaseParasite"/>
        </authorList>
    </citation>
    <scope>IDENTIFICATION</scope>
</reference>
<dbReference type="EMBL" id="CAAKNF010000194">
    <property type="protein sequence ID" value="VIO97117.1"/>
    <property type="molecule type" value="Genomic_DNA"/>
</dbReference>
<sequence length="156" mass="18105">MATIIPGEASETDDDDDNDGDNNDCNDYNESNMRQADNSEQNDEEMRKWNLNKTQQNLWGLHVDEKLEERWRSFGYDTVKLIERQALMQRKQFENLKQNLSNTQHALQAVSSTFRQTAENLGRVEWNLSLLQEGAKLIPNFSVFLTNSNCSTTRNK</sequence>
<feature type="compositionally biased region" description="Acidic residues" evidence="1">
    <location>
        <begin position="10"/>
        <end position="24"/>
    </location>
</feature>
<dbReference type="OrthoDB" id="5868124at2759"/>
<protein>
    <submittedName>
        <fullName evidence="2 4">Uncharacterized protein</fullName>
    </submittedName>
</protein>
<evidence type="ECO:0000313" key="4">
    <source>
        <dbReference type="WBParaSite" id="Bm9304.1"/>
    </source>
</evidence>
<dbReference type="RefSeq" id="XP_042936836.1">
    <property type="nucleotide sequence ID" value="XM_043080902.1"/>
</dbReference>
<dbReference type="GeneID" id="6096449"/>
<dbReference type="CTD" id="6096449"/>
<feature type="compositionally biased region" description="Polar residues" evidence="1">
    <location>
        <begin position="30"/>
        <end position="39"/>
    </location>
</feature>
<accession>A0A4E9FK64</accession>
<feature type="region of interest" description="Disordered" evidence="1">
    <location>
        <begin position="1"/>
        <end position="45"/>
    </location>
</feature>